<dbReference type="Pfam" id="PF07876">
    <property type="entry name" value="Dabb"/>
    <property type="match status" value="1"/>
</dbReference>
<dbReference type="PROSITE" id="PS51502">
    <property type="entry name" value="S_R_A_B_BARREL"/>
    <property type="match status" value="1"/>
</dbReference>
<accession>A0A5C5WG85</accession>
<name>A0A5C5WG85_9BACT</name>
<comment type="caution">
    <text evidence="2">The sequence shown here is derived from an EMBL/GenBank/DDBJ whole genome shotgun (WGS) entry which is preliminary data.</text>
</comment>
<reference evidence="2 3" key="1">
    <citation type="submission" date="2019-02" db="EMBL/GenBank/DDBJ databases">
        <title>Deep-cultivation of Planctomycetes and their phenomic and genomic characterization uncovers novel biology.</title>
        <authorList>
            <person name="Wiegand S."/>
            <person name="Jogler M."/>
            <person name="Boedeker C."/>
            <person name="Pinto D."/>
            <person name="Vollmers J."/>
            <person name="Rivas-Marin E."/>
            <person name="Kohn T."/>
            <person name="Peeters S.H."/>
            <person name="Heuer A."/>
            <person name="Rast P."/>
            <person name="Oberbeckmann S."/>
            <person name="Bunk B."/>
            <person name="Jeske O."/>
            <person name="Meyerdierks A."/>
            <person name="Storesund J.E."/>
            <person name="Kallscheuer N."/>
            <person name="Luecker S."/>
            <person name="Lage O.M."/>
            <person name="Pohl T."/>
            <person name="Merkel B.J."/>
            <person name="Hornburger P."/>
            <person name="Mueller R.-W."/>
            <person name="Bruemmer F."/>
            <person name="Labrenz M."/>
            <person name="Spormann A.M."/>
            <person name="Op Den Camp H."/>
            <person name="Overmann J."/>
            <person name="Amann R."/>
            <person name="Jetten M.S.M."/>
            <person name="Mascher T."/>
            <person name="Medema M.H."/>
            <person name="Devos D.P."/>
            <person name="Kaster A.-K."/>
            <person name="Ovreas L."/>
            <person name="Rohde M."/>
            <person name="Galperin M.Y."/>
            <person name="Jogler C."/>
        </authorList>
    </citation>
    <scope>NUCLEOTIDE SEQUENCE [LARGE SCALE GENOMIC DNA]</scope>
    <source>
        <strain evidence="2 3">Pla22</strain>
    </source>
</reference>
<dbReference type="Proteomes" id="UP000316598">
    <property type="component" value="Unassembled WGS sequence"/>
</dbReference>
<organism evidence="2 3">
    <name type="scientific">Rubripirellula amarantea</name>
    <dbReference type="NCBI Taxonomy" id="2527999"/>
    <lineage>
        <taxon>Bacteria</taxon>
        <taxon>Pseudomonadati</taxon>
        <taxon>Planctomycetota</taxon>
        <taxon>Planctomycetia</taxon>
        <taxon>Pirellulales</taxon>
        <taxon>Pirellulaceae</taxon>
        <taxon>Rubripirellula</taxon>
    </lineage>
</organism>
<gene>
    <name evidence="2" type="ORF">Pla22_43110</name>
</gene>
<keyword evidence="3" id="KW-1185">Reference proteome</keyword>
<protein>
    <submittedName>
        <fullName evidence="2">Stress responsive A/B Barrel Domain protein</fullName>
    </submittedName>
</protein>
<evidence type="ECO:0000259" key="1">
    <source>
        <dbReference type="PROSITE" id="PS51502"/>
    </source>
</evidence>
<feature type="domain" description="Stress-response A/B barrel" evidence="1">
    <location>
        <begin position="4"/>
        <end position="99"/>
    </location>
</feature>
<evidence type="ECO:0000313" key="2">
    <source>
        <dbReference type="EMBL" id="TWT49119.1"/>
    </source>
</evidence>
<dbReference type="RefSeq" id="WP_146516687.1">
    <property type="nucleotide sequence ID" value="NZ_SJPI01000003.1"/>
</dbReference>
<evidence type="ECO:0000313" key="3">
    <source>
        <dbReference type="Proteomes" id="UP000316598"/>
    </source>
</evidence>
<dbReference type="InterPro" id="IPR013097">
    <property type="entry name" value="Dabb"/>
</dbReference>
<dbReference type="SUPFAM" id="SSF54909">
    <property type="entry name" value="Dimeric alpha+beta barrel"/>
    <property type="match status" value="1"/>
</dbReference>
<proteinExistence type="predicted"/>
<dbReference type="InterPro" id="IPR011008">
    <property type="entry name" value="Dimeric_a/b-barrel"/>
</dbReference>
<dbReference type="SMART" id="SM00886">
    <property type="entry name" value="Dabb"/>
    <property type="match status" value="1"/>
</dbReference>
<dbReference type="AlphaFoldDB" id="A0A5C5WG85"/>
<dbReference type="OrthoDB" id="8114960at2"/>
<dbReference type="EMBL" id="SJPI01000003">
    <property type="protein sequence ID" value="TWT49119.1"/>
    <property type="molecule type" value="Genomic_DNA"/>
</dbReference>
<sequence length="102" mass="11831">MARLAHHVFFTLHDRSEASAQHLMSECRKYLTDHQGLESFDLGTRDKELNRPVNGDFDVALHMVFADRPTHDTYQVSERHQTFIAENKDNWASVVVYDSNLV</sequence>
<dbReference type="Gene3D" id="3.30.70.100">
    <property type="match status" value="1"/>
</dbReference>